<protein>
    <submittedName>
        <fullName evidence="3">Transposase</fullName>
    </submittedName>
</protein>
<dbReference type="STRING" id="1208324.P73_0520"/>
<dbReference type="KEGG" id="cid:P73_0520"/>
<dbReference type="HOGENOM" id="CLU_1150247_0_0_5"/>
<gene>
    <name evidence="3" type="ORF">P73_0520</name>
</gene>
<reference evidence="3 4" key="1">
    <citation type="journal article" date="2014" name="Int. J. Syst. Evol. Microbiol.">
        <title>Celeribacter indicus sp. nov., a polycyclic aromatic hydrocarbon-degrading bacterium from deep-sea sediment and reclassification of Huaishuia halophila as Celeribacter halophilus comb. nov.</title>
        <authorList>
            <person name="Lai Q."/>
            <person name="Cao J."/>
            <person name="Yuan J."/>
            <person name="Li F."/>
            <person name="Shao Z."/>
        </authorList>
    </citation>
    <scope>NUCLEOTIDE SEQUENCE [LARGE SCALE GENOMIC DNA]</scope>
    <source>
        <strain evidence="3">P73</strain>
    </source>
</reference>
<accession>A0A0B5DVQ1</accession>
<dbReference type="AlphaFoldDB" id="A0A0B5DVQ1"/>
<feature type="domain" description="Tc1-like transposase DDE" evidence="2">
    <location>
        <begin position="42"/>
        <end position="93"/>
    </location>
</feature>
<dbReference type="InterPro" id="IPR036397">
    <property type="entry name" value="RNaseH_sf"/>
</dbReference>
<dbReference type="InterPro" id="IPR038717">
    <property type="entry name" value="Tc1-like_DDE_dom"/>
</dbReference>
<dbReference type="GO" id="GO:0003676">
    <property type="term" value="F:nucleic acid binding"/>
    <property type="evidence" value="ECO:0007669"/>
    <property type="project" value="InterPro"/>
</dbReference>
<feature type="compositionally biased region" description="Low complexity" evidence="1">
    <location>
        <begin position="189"/>
        <end position="202"/>
    </location>
</feature>
<evidence type="ECO:0000313" key="3">
    <source>
        <dbReference type="EMBL" id="AJE45235.1"/>
    </source>
</evidence>
<feature type="compositionally biased region" description="Low complexity" evidence="1">
    <location>
        <begin position="226"/>
        <end position="241"/>
    </location>
</feature>
<dbReference type="Gene3D" id="3.30.420.10">
    <property type="entry name" value="Ribonuclease H-like superfamily/Ribonuclease H"/>
    <property type="match status" value="1"/>
</dbReference>
<dbReference type="EMBL" id="CP004393">
    <property type="protein sequence ID" value="AJE45235.1"/>
    <property type="molecule type" value="Genomic_DNA"/>
</dbReference>
<evidence type="ECO:0000313" key="4">
    <source>
        <dbReference type="Proteomes" id="UP000031521"/>
    </source>
</evidence>
<name>A0A0B5DVQ1_9RHOB</name>
<feature type="region of interest" description="Disordered" evidence="1">
    <location>
        <begin position="117"/>
        <end position="241"/>
    </location>
</feature>
<sequence>MQTPMAGLTADALIALWGIKGETAFAACGREGPVPEIAPGTGVALDDLTTHRNTGAARALREHGCRFLYLPPCSPEPDPIELAVSRLKAHLRRTGAVIFTTRRRAGTTSRLPNGVMAKRSRRLSGRSAAEHARRRPWHQTRAGLSGWRRRAHARGATRGFGSKAPGQSLRGARTGGAGDRCGEVTATISPRASAAAPRARSPAFPPARGRRSRTAHPAGPRDRSCRAWGPRSSRSSGPPAR</sequence>
<proteinExistence type="predicted"/>
<dbReference type="Pfam" id="PF13358">
    <property type="entry name" value="DDE_3"/>
    <property type="match status" value="1"/>
</dbReference>
<evidence type="ECO:0000259" key="2">
    <source>
        <dbReference type="Pfam" id="PF13358"/>
    </source>
</evidence>
<evidence type="ECO:0000256" key="1">
    <source>
        <dbReference type="SAM" id="MobiDB-lite"/>
    </source>
</evidence>
<dbReference type="Proteomes" id="UP000031521">
    <property type="component" value="Chromosome"/>
</dbReference>
<organism evidence="3 4">
    <name type="scientific">Celeribacter indicus</name>
    <dbReference type="NCBI Taxonomy" id="1208324"/>
    <lineage>
        <taxon>Bacteria</taxon>
        <taxon>Pseudomonadati</taxon>
        <taxon>Pseudomonadota</taxon>
        <taxon>Alphaproteobacteria</taxon>
        <taxon>Rhodobacterales</taxon>
        <taxon>Roseobacteraceae</taxon>
        <taxon>Celeribacter</taxon>
    </lineage>
</organism>
<keyword evidence="4" id="KW-1185">Reference proteome</keyword>